<protein>
    <submittedName>
        <fullName evidence="1">Uncharacterized protein</fullName>
    </submittedName>
</protein>
<dbReference type="RefSeq" id="WP_232593414.1">
    <property type="nucleotide sequence ID" value="NZ_BSPD01000029.1"/>
</dbReference>
<proteinExistence type="predicted"/>
<sequence length="101" mass="11482">MDTSLERLEQSLEDLERPGLLFQLARAKAEIHLNGAFELIQDLNGLAQSKGCIKLKDIQKLFEAIKSREHAALIGRLNQVSEQYAKNRPQKNRLTLNQKGQ</sequence>
<accession>A0AA37T4D7</accession>
<dbReference type="EMBL" id="BSPD01000029">
    <property type="protein sequence ID" value="GLS25381.1"/>
    <property type="molecule type" value="Genomic_DNA"/>
</dbReference>
<evidence type="ECO:0000313" key="1">
    <source>
        <dbReference type="EMBL" id="GLS25381.1"/>
    </source>
</evidence>
<evidence type="ECO:0000313" key="2">
    <source>
        <dbReference type="Proteomes" id="UP001156870"/>
    </source>
</evidence>
<dbReference type="Proteomes" id="UP001156870">
    <property type="component" value="Unassembled WGS sequence"/>
</dbReference>
<comment type="caution">
    <text evidence="1">The sequence shown here is derived from an EMBL/GenBank/DDBJ whole genome shotgun (WGS) entry which is preliminary data.</text>
</comment>
<reference evidence="1 2" key="1">
    <citation type="journal article" date="2014" name="Int. J. Syst. Evol. Microbiol.">
        <title>Complete genome sequence of Corynebacterium casei LMG S-19264T (=DSM 44701T), isolated from a smear-ripened cheese.</title>
        <authorList>
            <consortium name="US DOE Joint Genome Institute (JGI-PGF)"/>
            <person name="Walter F."/>
            <person name="Albersmeier A."/>
            <person name="Kalinowski J."/>
            <person name="Ruckert C."/>
        </authorList>
    </citation>
    <scope>NUCLEOTIDE SEQUENCE [LARGE SCALE GENOMIC DNA]</scope>
    <source>
        <strain evidence="1 2">NBRC 110095</strain>
    </source>
</reference>
<name>A0AA37T4D7_9GAMM</name>
<dbReference type="AlphaFoldDB" id="A0AA37T4D7"/>
<organism evidence="1 2">
    <name type="scientific">Marinibactrum halimedae</name>
    <dbReference type="NCBI Taxonomy" id="1444977"/>
    <lineage>
        <taxon>Bacteria</taxon>
        <taxon>Pseudomonadati</taxon>
        <taxon>Pseudomonadota</taxon>
        <taxon>Gammaproteobacteria</taxon>
        <taxon>Cellvibrionales</taxon>
        <taxon>Cellvibrionaceae</taxon>
        <taxon>Marinibactrum</taxon>
    </lineage>
</organism>
<keyword evidence="2" id="KW-1185">Reference proteome</keyword>
<gene>
    <name evidence="1" type="ORF">GCM10007877_10950</name>
</gene>